<dbReference type="Gene3D" id="3.30.565.60">
    <property type="match status" value="1"/>
</dbReference>
<dbReference type="Pfam" id="PF04326">
    <property type="entry name" value="SLFN_AlbA_2"/>
    <property type="match status" value="1"/>
</dbReference>
<evidence type="ECO:0000313" key="3">
    <source>
        <dbReference type="Proteomes" id="UP001054801"/>
    </source>
</evidence>
<dbReference type="EMBL" id="CP091244">
    <property type="protein sequence ID" value="UJS22770.1"/>
    <property type="molecule type" value="Genomic_DNA"/>
</dbReference>
<feature type="domain" description="Schlafen AlbA-2" evidence="1">
    <location>
        <begin position="14"/>
        <end position="130"/>
    </location>
</feature>
<dbReference type="PANTHER" id="PTHR30595:SF6">
    <property type="entry name" value="SCHLAFEN ALBA-2 DOMAIN-CONTAINING PROTEIN"/>
    <property type="match status" value="1"/>
</dbReference>
<gene>
    <name evidence="2" type="ORF">L2Y54_12540</name>
</gene>
<organism evidence="2 3">
    <name type="scientific">Thiothrix winogradskyi</name>
    <dbReference type="NCBI Taxonomy" id="96472"/>
    <lineage>
        <taxon>Bacteria</taxon>
        <taxon>Pseudomonadati</taxon>
        <taxon>Pseudomonadota</taxon>
        <taxon>Gammaproteobacteria</taxon>
        <taxon>Thiotrichales</taxon>
        <taxon>Thiotrichaceae</taxon>
        <taxon>Thiothrix</taxon>
    </lineage>
</organism>
<keyword evidence="3" id="KW-1185">Reference proteome</keyword>
<dbReference type="InterPro" id="IPR038475">
    <property type="entry name" value="RecG_C_sf"/>
</dbReference>
<evidence type="ECO:0000313" key="2">
    <source>
        <dbReference type="EMBL" id="UJS22770.1"/>
    </source>
</evidence>
<dbReference type="InterPro" id="IPR007421">
    <property type="entry name" value="Schlafen_AlbA_2_dom"/>
</dbReference>
<dbReference type="InterPro" id="IPR038461">
    <property type="entry name" value="Schlafen_AlbA_2_dom_sf"/>
</dbReference>
<proteinExistence type="predicted"/>
<dbReference type="Proteomes" id="UP001054801">
    <property type="component" value="Chromosome"/>
</dbReference>
<reference evidence="2" key="1">
    <citation type="journal article" date="2022" name="Microorganisms">
        <title>Two New Species of Filamentous Sulfur Bacteria of the Genus Thiothrix, Thiothrix winogradskyi sp. nov. and 'Candidatus Thiothrix sulfatifontis' sp. nov.</title>
        <authorList>
            <person name="Ravin N.V."/>
            <person name="Rossetti S."/>
            <person name="Beletsky A.V."/>
            <person name="Kadnikov V.V."/>
            <person name="Rudenko T.S."/>
            <person name="Smolyakov D.D."/>
            <person name="Moskvitina M.I."/>
            <person name="Gureeva M.V."/>
            <person name="Mardanov A.V."/>
            <person name="Grabovich M.Y."/>
        </authorList>
    </citation>
    <scope>NUCLEOTIDE SEQUENCE</scope>
    <source>
        <strain evidence="2">CT3</strain>
    </source>
</reference>
<dbReference type="Gene3D" id="3.30.950.30">
    <property type="entry name" value="Schlafen, AAA domain"/>
    <property type="match status" value="1"/>
</dbReference>
<dbReference type="PANTHER" id="PTHR30595">
    <property type="entry name" value="GLPR-RELATED TRANSCRIPTIONAL REPRESSOR"/>
    <property type="match status" value="1"/>
</dbReference>
<dbReference type="RefSeq" id="WP_236496473.1">
    <property type="nucleotide sequence ID" value="NZ_CP091244.1"/>
</dbReference>
<protein>
    <submittedName>
        <fullName evidence="2">DNA binding domain-containing protein</fullName>
    </submittedName>
</protein>
<evidence type="ECO:0000259" key="1">
    <source>
        <dbReference type="Pfam" id="PF04326"/>
    </source>
</evidence>
<accession>A0ABY3SW98</accession>
<name>A0ABY3SW98_9GAMM</name>
<sequence length="387" mass="43101">MTLEELTTQIALGEDSRRQFKQDISNTDALAAEMAAFANTDGGVILLGVADDGALPGLSLTDVARLNQMISNAASQHIRSPLAVQTENIALGDDGRLLIVLNIPKGLDKPYFDRNGVIWLKSGADKRRVNSKEELRRLFQSVDLLHADEVPCKVGVEAIDRHSLAEFLHTTYGLEIPEQNTDLLRLLQNMNLATVEGYVNLAGVLLFGKRPEWVKPAFIVKVVAFPGNVIESSSYVDSEDIGGRLRDVFDDTLRFIMRNLHKRQGQQSFNSVGEPEVPRLVFEELLVNALIHRDYFISAPIRVLIYANRIEIISPGHLPNNLTVEKVKAGNSNLRNPILASFIAKKLLPYRGLGSGILRALEAWRQIDFKDDREACLFTVTVWRPAD</sequence>
<dbReference type="Pfam" id="PF13749">
    <property type="entry name" value="HATPase_c_4"/>
    <property type="match status" value="1"/>
</dbReference>